<organism evidence="2 3">
    <name type="scientific">Leptogranulimonas caecicola</name>
    <dbReference type="NCBI Taxonomy" id="2894156"/>
    <lineage>
        <taxon>Bacteria</taxon>
        <taxon>Bacillati</taxon>
        <taxon>Actinomycetota</taxon>
        <taxon>Coriobacteriia</taxon>
        <taxon>Coriobacteriales</taxon>
        <taxon>Kribbibacteriaceae</taxon>
        <taxon>Leptogranulimonas</taxon>
    </lineage>
</organism>
<evidence type="ECO:0000313" key="2">
    <source>
        <dbReference type="EMBL" id="BDC91666.1"/>
    </source>
</evidence>
<evidence type="ECO:0000256" key="1">
    <source>
        <dbReference type="SAM" id="MobiDB-lite"/>
    </source>
</evidence>
<reference evidence="2" key="1">
    <citation type="submission" date="2021-11" db="EMBL/GenBank/DDBJ databases">
        <title>Complete genome sequence of Atopobiaceae bacterium TOC12.</title>
        <authorList>
            <person name="Morinaga K."/>
            <person name="Kusada H."/>
            <person name="Tamaki H."/>
        </authorList>
    </citation>
    <scope>NUCLEOTIDE SEQUENCE</scope>
    <source>
        <strain evidence="2">TOC12</strain>
    </source>
</reference>
<dbReference type="Proteomes" id="UP001431186">
    <property type="component" value="Chromosome"/>
</dbReference>
<protein>
    <submittedName>
        <fullName evidence="2">Uncharacterized protein</fullName>
    </submittedName>
</protein>
<keyword evidence="3" id="KW-1185">Reference proteome</keyword>
<dbReference type="AlphaFoldDB" id="A0AAU9CPU1"/>
<feature type="region of interest" description="Disordered" evidence="1">
    <location>
        <begin position="44"/>
        <end position="71"/>
    </location>
</feature>
<evidence type="ECO:0000313" key="3">
    <source>
        <dbReference type="Proteomes" id="UP001431186"/>
    </source>
</evidence>
<feature type="compositionally biased region" description="Basic and acidic residues" evidence="1">
    <location>
        <begin position="54"/>
        <end position="71"/>
    </location>
</feature>
<dbReference type="KEGG" id="lcal:ATTO_15380"/>
<name>A0AAU9CPU1_9ACTN</name>
<accession>A0AAU9CPU1</accession>
<sequence>MSVHRHSYPTTIRATLRHGAAAKIFTVEQGCCAHGGHLSAIRRQLRGSGQLEPQGKKPPEVGKGFSARENK</sequence>
<dbReference type="EMBL" id="AP025285">
    <property type="protein sequence ID" value="BDC91666.1"/>
    <property type="molecule type" value="Genomic_DNA"/>
</dbReference>
<proteinExistence type="predicted"/>
<gene>
    <name evidence="2" type="ORF">ATTO_15380</name>
</gene>